<feature type="compositionally biased region" description="Basic and acidic residues" evidence="1">
    <location>
        <begin position="26"/>
        <end position="42"/>
    </location>
</feature>
<name>A0AAP0X4L2_LIQFO</name>
<keyword evidence="3" id="KW-1185">Reference proteome</keyword>
<evidence type="ECO:0000256" key="1">
    <source>
        <dbReference type="SAM" id="MobiDB-lite"/>
    </source>
</evidence>
<evidence type="ECO:0000313" key="2">
    <source>
        <dbReference type="EMBL" id="KAK9285263.1"/>
    </source>
</evidence>
<feature type="region of interest" description="Disordered" evidence="1">
    <location>
        <begin position="1"/>
        <end position="104"/>
    </location>
</feature>
<accession>A0AAP0X4L2</accession>
<evidence type="ECO:0000313" key="3">
    <source>
        <dbReference type="Proteomes" id="UP001415857"/>
    </source>
</evidence>
<reference evidence="2 3" key="1">
    <citation type="journal article" date="2024" name="Plant J.">
        <title>Genome sequences and population genomics reveal climatic adaptation and genomic divergence between two closely related sweetgum species.</title>
        <authorList>
            <person name="Xu W.Q."/>
            <person name="Ren C.Q."/>
            <person name="Zhang X.Y."/>
            <person name="Comes H.P."/>
            <person name="Liu X.H."/>
            <person name="Li Y.G."/>
            <person name="Kettle C.J."/>
            <person name="Jalonen R."/>
            <person name="Gaisberger H."/>
            <person name="Ma Y.Z."/>
            <person name="Qiu Y.X."/>
        </authorList>
    </citation>
    <scope>NUCLEOTIDE SEQUENCE [LARGE SCALE GENOMIC DNA]</scope>
    <source>
        <strain evidence="2">Hangzhou</strain>
    </source>
</reference>
<dbReference type="Proteomes" id="UP001415857">
    <property type="component" value="Unassembled WGS sequence"/>
</dbReference>
<feature type="compositionally biased region" description="Basic and acidic residues" evidence="1">
    <location>
        <begin position="71"/>
        <end position="87"/>
    </location>
</feature>
<gene>
    <name evidence="2" type="ORF">L1049_024453</name>
</gene>
<organism evidence="2 3">
    <name type="scientific">Liquidambar formosana</name>
    <name type="common">Formosan gum</name>
    <dbReference type="NCBI Taxonomy" id="63359"/>
    <lineage>
        <taxon>Eukaryota</taxon>
        <taxon>Viridiplantae</taxon>
        <taxon>Streptophyta</taxon>
        <taxon>Embryophyta</taxon>
        <taxon>Tracheophyta</taxon>
        <taxon>Spermatophyta</taxon>
        <taxon>Magnoliopsida</taxon>
        <taxon>eudicotyledons</taxon>
        <taxon>Gunneridae</taxon>
        <taxon>Pentapetalae</taxon>
        <taxon>Saxifragales</taxon>
        <taxon>Altingiaceae</taxon>
        <taxon>Liquidambar</taxon>
    </lineage>
</organism>
<comment type="caution">
    <text evidence="2">The sequence shown here is derived from an EMBL/GenBank/DDBJ whole genome shotgun (WGS) entry which is preliminary data.</text>
</comment>
<dbReference type="AlphaFoldDB" id="A0AAP0X4L2"/>
<sequence length="104" mass="11237">MSDKFADDSTPDNESEQLGYPSTPEHSSDDSKGSDSDRRGGRDEEEEEEGQVLCWTSSKTKQARVKFGTDLGKKKEKEKDPKPKKDDDEGVAGATVAGGSLGVK</sequence>
<dbReference type="EMBL" id="JBBPBK010000005">
    <property type="protein sequence ID" value="KAK9285263.1"/>
    <property type="molecule type" value="Genomic_DNA"/>
</dbReference>
<proteinExistence type="predicted"/>
<protein>
    <submittedName>
        <fullName evidence="2">Uncharacterized protein</fullName>
    </submittedName>
</protein>